<dbReference type="SUPFAM" id="SSF56672">
    <property type="entry name" value="DNA/RNA polymerases"/>
    <property type="match status" value="1"/>
</dbReference>
<dbReference type="InterPro" id="IPR043502">
    <property type="entry name" value="DNA/RNA_pol_sf"/>
</dbReference>
<evidence type="ECO:0000256" key="1">
    <source>
        <dbReference type="ARBA" id="ARBA00012493"/>
    </source>
</evidence>
<dbReference type="Proteomes" id="UP000887013">
    <property type="component" value="Unassembled WGS sequence"/>
</dbReference>
<evidence type="ECO:0000256" key="2">
    <source>
        <dbReference type="ARBA" id="ARBA00023268"/>
    </source>
</evidence>
<proteinExistence type="predicted"/>
<keyword evidence="2" id="KW-0511">Multifunctional enzyme</keyword>
<dbReference type="InterPro" id="IPR050951">
    <property type="entry name" value="Retrovirus_Pol_polyprotein"/>
</dbReference>
<gene>
    <name evidence="4" type="primary">AtMg00860</name>
    <name evidence="4" type="ORF">NPIL_603511</name>
</gene>
<dbReference type="InterPro" id="IPR041577">
    <property type="entry name" value="RT_RNaseH_2"/>
</dbReference>
<dbReference type="EMBL" id="BMAW01066576">
    <property type="protein sequence ID" value="GFT55559.1"/>
    <property type="molecule type" value="Genomic_DNA"/>
</dbReference>
<evidence type="ECO:0000313" key="4">
    <source>
        <dbReference type="EMBL" id="GFT55559.1"/>
    </source>
</evidence>
<reference evidence="4" key="1">
    <citation type="submission" date="2020-08" db="EMBL/GenBank/DDBJ databases">
        <title>Multicomponent nature underlies the extraordinary mechanical properties of spider dragline silk.</title>
        <authorList>
            <person name="Kono N."/>
            <person name="Nakamura H."/>
            <person name="Mori M."/>
            <person name="Yoshida Y."/>
            <person name="Ohtoshi R."/>
            <person name="Malay A.D."/>
            <person name="Moran D.A.P."/>
            <person name="Tomita M."/>
            <person name="Numata K."/>
            <person name="Arakawa K."/>
        </authorList>
    </citation>
    <scope>NUCLEOTIDE SEQUENCE</scope>
</reference>
<evidence type="ECO:0000313" key="5">
    <source>
        <dbReference type="Proteomes" id="UP000887013"/>
    </source>
</evidence>
<dbReference type="Pfam" id="PF17919">
    <property type="entry name" value="RT_RNaseH_2"/>
    <property type="match status" value="1"/>
</dbReference>
<sequence length="123" mass="14232">MVFNITFEKWDVSYLGHVISSEGVKTDPEKIKAVIDWPLPETVHELRSFLGLCSYYRRFVRNFSTIARPLPKLTEAKFNFNWTEYCQKSFNSLKQALTTSPVLTYPRTDEAFILDTDASNEGI</sequence>
<organism evidence="4 5">
    <name type="scientific">Nephila pilipes</name>
    <name type="common">Giant wood spider</name>
    <name type="synonym">Nephila maculata</name>
    <dbReference type="NCBI Taxonomy" id="299642"/>
    <lineage>
        <taxon>Eukaryota</taxon>
        <taxon>Metazoa</taxon>
        <taxon>Ecdysozoa</taxon>
        <taxon>Arthropoda</taxon>
        <taxon>Chelicerata</taxon>
        <taxon>Arachnida</taxon>
        <taxon>Araneae</taxon>
        <taxon>Araneomorphae</taxon>
        <taxon>Entelegynae</taxon>
        <taxon>Araneoidea</taxon>
        <taxon>Nephilidae</taxon>
        <taxon>Nephila</taxon>
    </lineage>
</organism>
<feature type="domain" description="Reverse transcriptase/retrotransposon-derived protein RNase H-like" evidence="3">
    <location>
        <begin position="82"/>
        <end position="123"/>
    </location>
</feature>
<dbReference type="PANTHER" id="PTHR37984">
    <property type="entry name" value="PROTEIN CBG26694"/>
    <property type="match status" value="1"/>
</dbReference>
<dbReference type="EC" id="2.7.7.49" evidence="1"/>
<protein>
    <recommendedName>
        <fullName evidence="1">RNA-directed DNA polymerase</fullName>
        <ecNumber evidence="1">2.7.7.49</ecNumber>
    </recommendedName>
</protein>
<dbReference type="Gene3D" id="3.30.70.270">
    <property type="match status" value="1"/>
</dbReference>
<comment type="caution">
    <text evidence="4">The sequence shown here is derived from an EMBL/GenBank/DDBJ whole genome shotgun (WGS) entry which is preliminary data.</text>
</comment>
<evidence type="ECO:0000259" key="3">
    <source>
        <dbReference type="Pfam" id="PF17919"/>
    </source>
</evidence>
<accession>A0A8X6TY16</accession>
<dbReference type="InterPro" id="IPR043128">
    <property type="entry name" value="Rev_trsase/Diguanyl_cyclase"/>
</dbReference>
<keyword evidence="5" id="KW-1185">Reference proteome</keyword>
<name>A0A8X6TY16_NEPPI</name>
<dbReference type="FunFam" id="3.30.70.270:FF:000020">
    <property type="entry name" value="Transposon Tf2-6 polyprotein-like Protein"/>
    <property type="match status" value="1"/>
</dbReference>
<dbReference type="OrthoDB" id="6425250at2759"/>
<dbReference type="AlphaFoldDB" id="A0A8X6TY16"/>
<dbReference type="GO" id="GO:0003964">
    <property type="term" value="F:RNA-directed DNA polymerase activity"/>
    <property type="evidence" value="ECO:0007669"/>
    <property type="project" value="UniProtKB-EC"/>
</dbReference>
<dbReference type="PANTHER" id="PTHR37984:SF5">
    <property type="entry name" value="PROTEIN NYNRIN-LIKE"/>
    <property type="match status" value="1"/>
</dbReference>